<organism evidence="2 3">
    <name type="scientific">Musa balbisiana</name>
    <name type="common">Banana</name>
    <dbReference type="NCBI Taxonomy" id="52838"/>
    <lineage>
        <taxon>Eukaryota</taxon>
        <taxon>Viridiplantae</taxon>
        <taxon>Streptophyta</taxon>
        <taxon>Embryophyta</taxon>
        <taxon>Tracheophyta</taxon>
        <taxon>Spermatophyta</taxon>
        <taxon>Magnoliopsida</taxon>
        <taxon>Liliopsida</taxon>
        <taxon>Zingiberales</taxon>
        <taxon>Musaceae</taxon>
        <taxon>Musa</taxon>
    </lineage>
</organism>
<accession>A0A4S8IWZ4</accession>
<evidence type="ECO:0000313" key="2">
    <source>
        <dbReference type="EMBL" id="THU53079.1"/>
    </source>
</evidence>
<gene>
    <name evidence="2" type="ORF">C4D60_Mb10t10650</name>
</gene>
<keyword evidence="1" id="KW-0472">Membrane</keyword>
<reference evidence="2 3" key="1">
    <citation type="journal article" date="2019" name="Nat. Plants">
        <title>Genome sequencing of Musa balbisiana reveals subgenome evolution and function divergence in polyploid bananas.</title>
        <authorList>
            <person name="Yao X."/>
        </authorList>
    </citation>
    <scope>NUCLEOTIDE SEQUENCE [LARGE SCALE GENOMIC DNA]</scope>
    <source>
        <strain evidence="3">cv. DH-PKW</strain>
        <tissue evidence="2">Leaves</tissue>
    </source>
</reference>
<protein>
    <submittedName>
        <fullName evidence="2">Uncharacterized protein</fullName>
    </submittedName>
</protein>
<name>A0A4S8IWZ4_MUSBA</name>
<keyword evidence="1" id="KW-0812">Transmembrane</keyword>
<sequence>MVASTRWASIRIMIGTILGGVLGFYVMHRVEINYKVPPPPPPPRLCALREDEGEVGQVRARDGEKGTTAAARRALIRFVILDAAPSSFSCLLEFGYSKFSLALVLDLEASILSRKKVLCETHNCCNGILQMDVDRPLWSPTLDLLKDETGY</sequence>
<keyword evidence="3" id="KW-1185">Reference proteome</keyword>
<feature type="transmembrane region" description="Helical" evidence="1">
    <location>
        <begin position="6"/>
        <end position="27"/>
    </location>
</feature>
<comment type="caution">
    <text evidence="2">The sequence shown here is derived from an EMBL/GenBank/DDBJ whole genome shotgun (WGS) entry which is preliminary data.</text>
</comment>
<proteinExistence type="predicted"/>
<keyword evidence="1" id="KW-1133">Transmembrane helix</keyword>
<evidence type="ECO:0000313" key="3">
    <source>
        <dbReference type="Proteomes" id="UP000317650"/>
    </source>
</evidence>
<dbReference type="AlphaFoldDB" id="A0A4S8IWZ4"/>
<dbReference type="Proteomes" id="UP000317650">
    <property type="component" value="Chromosome 10"/>
</dbReference>
<evidence type="ECO:0000256" key="1">
    <source>
        <dbReference type="SAM" id="Phobius"/>
    </source>
</evidence>
<dbReference type="EMBL" id="PYDT01000008">
    <property type="protein sequence ID" value="THU53079.1"/>
    <property type="molecule type" value="Genomic_DNA"/>
</dbReference>